<organism evidence="11 12">
    <name type="scientific">Urochloa decumbens</name>
    <dbReference type="NCBI Taxonomy" id="240449"/>
    <lineage>
        <taxon>Eukaryota</taxon>
        <taxon>Viridiplantae</taxon>
        <taxon>Streptophyta</taxon>
        <taxon>Embryophyta</taxon>
        <taxon>Tracheophyta</taxon>
        <taxon>Spermatophyta</taxon>
        <taxon>Magnoliopsida</taxon>
        <taxon>Liliopsida</taxon>
        <taxon>Poales</taxon>
        <taxon>Poaceae</taxon>
        <taxon>PACMAD clade</taxon>
        <taxon>Panicoideae</taxon>
        <taxon>Panicodae</taxon>
        <taxon>Paniceae</taxon>
        <taxon>Melinidinae</taxon>
        <taxon>Urochloa</taxon>
    </lineage>
</organism>
<gene>
    <name evidence="11" type="ORF">URODEC1_LOCUS85199</name>
</gene>
<evidence type="ECO:0000256" key="6">
    <source>
        <dbReference type="ARBA" id="ARBA00024209"/>
    </source>
</evidence>
<dbReference type="SUPFAM" id="SSF57850">
    <property type="entry name" value="RING/U-box"/>
    <property type="match status" value="1"/>
</dbReference>
<proteinExistence type="inferred from homology"/>
<dbReference type="AlphaFoldDB" id="A0ABC9DGX9"/>
<feature type="compositionally biased region" description="Low complexity" evidence="8">
    <location>
        <begin position="371"/>
        <end position="382"/>
    </location>
</feature>
<evidence type="ECO:0000313" key="11">
    <source>
        <dbReference type="EMBL" id="CAL5038835.1"/>
    </source>
</evidence>
<dbReference type="Gene3D" id="3.30.40.10">
    <property type="entry name" value="Zinc/RING finger domain, C3HC4 (zinc finger)"/>
    <property type="match status" value="1"/>
</dbReference>
<feature type="region of interest" description="Disordered" evidence="8">
    <location>
        <begin position="143"/>
        <end position="163"/>
    </location>
</feature>
<feature type="region of interest" description="Disordered" evidence="8">
    <location>
        <begin position="264"/>
        <end position="301"/>
    </location>
</feature>
<protein>
    <recommendedName>
        <fullName evidence="2">RING-type E3 ubiquitin transferase</fullName>
        <ecNumber evidence="2">2.3.2.27</ecNumber>
    </recommendedName>
</protein>
<sequence>MPLLPLNSTSTTVLNDSLIGCQRHVSQAISRPGHRNRAFLSAAAAMSSSPATAVSPADPSGDGSPVPGTTSSNFTLLYIIIGVLVGVILYMGIRYGRSVLAEWRLLQADGGGHGAASSSAAARLGLSVDDIAALPTFTYRARVAPSASPSPSPSPLRGKGGGRRRSRAAAECVVCLQELEDGDVVRVLPPCRHFFHGRCIDAWLHAHSSCPVCRAHPEPERARLMEGFLSPPLPQLRRCGVSPERPTAAAASRVLADILARSPLRGSCSTSGSKEMVASKSPSPRLRFGSSRSPSPTPPAYGGVCERCSISSPPGMPEIVVVPSKSPSPMRFSASGQLSARSFGTLESIEVITPASPSPVVVITEDGGGSLSKSNSPSPSPH</sequence>
<evidence type="ECO:0000256" key="2">
    <source>
        <dbReference type="ARBA" id="ARBA00012483"/>
    </source>
</evidence>
<comment type="similarity">
    <text evidence="6">Belongs to the RING-type zinc finger family. ATL subfamily.</text>
</comment>
<evidence type="ECO:0000313" key="12">
    <source>
        <dbReference type="Proteomes" id="UP001497457"/>
    </source>
</evidence>
<reference evidence="11" key="1">
    <citation type="submission" date="2024-10" db="EMBL/GenBank/DDBJ databases">
        <authorList>
            <person name="Ryan C."/>
        </authorList>
    </citation>
    <scope>NUCLEOTIDE SEQUENCE [LARGE SCALE GENOMIC DNA]</scope>
</reference>
<feature type="domain" description="RING-type" evidence="10">
    <location>
        <begin position="172"/>
        <end position="214"/>
    </location>
</feature>
<dbReference type="PANTHER" id="PTHR14155">
    <property type="entry name" value="RING FINGER DOMAIN-CONTAINING"/>
    <property type="match status" value="1"/>
</dbReference>
<keyword evidence="9" id="KW-1133">Transmembrane helix</keyword>
<dbReference type="InterPro" id="IPR001841">
    <property type="entry name" value="Znf_RING"/>
</dbReference>
<keyword evidence="9" id="KW-0472">Membrane</keyword>
<comment type="catalytic activity">
    <reaction evidence="1">
        <text>S-ubiquitinyl-[E2 ubiquitin-conjugating enzyme]-L-cysteine + [acceptor protein]-L-lysine = [E2 ubiquitin-conjugating enzyme]-L-cysteine + N(6)-ubiquitinyl-[acceptor protein]-L-lysine.</text>
        <dbReference type="EC" id="2.3.2.27"/>
    </reaction>
</comment>
<evidence type="ECO:0000256" key="3">
    <source>
        <dbReference type="ARBA" id="ARBA00022723"/>
    </source>
</evidence>
<dbReference type="EC" id="2.3.2.27" evidence="2"/>
<dbReference type="PROSITE" id="PS50089">
    <property type="entry name" value="ZF_RING_2"/>
    <property type="match status" value="1"/>
</dbReference>
<keyword evidence="12" id="KW-1185">Reference proteome</keyword>
<dbReference type="SMART" id="SM00184">
    <property type="entry name" value="RING"/>
    <property type="match status" value="1"/>
</dbReference>
<evidence type="ECO:0000256" key="8">
    <source>
        <dbReference type="SAM" id="MobiDB-lite"/>
    </source>
</evidence>
<dbReference type="EMBL" id="OZ075143">
    <property type="protein sequence ID" value="CAL5038835.1"/>
    <property type="molecule type" value="Genomic_DNA"/>
</dbReference>
<dbReference type="GO" id="GO:0061630">
    <property type="term" value="F:ubiquitin protein ligase activity"/>
    <property type="evidence" value="ECO:0007669"/>
    <property type="project" value="UniProtKB-EC"/>
</dbReference>
<dbReference type="InterPro" id="IPR013083">
    <property type="entry name" value="Znf_RING/FYVE/PHD"/>
</dbReference>
<dbReference type="PANTHER" id="PTHR14155:SF525">
    <property type="entry name" value="RING-TYPE DOMAIN-CONTAINING PROTEIN"/>
    <property type="match status" value="1"/>
</dbReference>
<keyword evidence="5" id="KW-0862">Zinc</keyword>
<keyword evidence="9" id="KW-0812">Transmembrane</keyword>
<keyword evidence="3" id="KW-0479">Metal-binding</keyword>
<dbReference type="Proteomes" id="UP001497457">
    <property type="component" value="Chromosome 33rd"/>
</dbReference>
<evidence type="ECO:0000256" key="1">
    <source>
        <dbReference type="ARBA" id="ARBA00000900"/>
    </source>
</evidence>
<feature type="transmembrane region" description="Helical" evidence="9">
    <location>
        <begin position="74"/>
        <end position="93"/>
    </location>
</feature>
<dbReference type="InterPro" id="IPR053238">
    <property type="entry name" value="RING-H2_zinc_finger"/>
</dbReference>
<dbReference type="Pfam" id="PF13639">
    <property type="entry name" value="zf-RING_2"/>
    <property type="match status" value="1"/>
</dbReference>
<evidence type="ECO:0000256" key="7">
    <source>
        <dbReference type="PROSITE-ProRule" id="PRU00175"/>
    </source>
</evidence>
<accession>A0ABC9DGX9</accession>
<dbReference type="GO" id="GO:0008270">
    <property type="term" value="F:zinc ion binding"/>
    <property type="evidence" value="ECO:0007669"/>
    <property type="project" value="UniProtKB-KW"/>
</dbReference>
<keyword evidence="4 7" id="KW-0863">Zinc-finger</keyword>
<evidence type="ECO:0000256" key="5">
    <source>
        <dbReference type="ARBA" id="ARBA00022833"/>
    </source>
</evidence>
<feature type="region of interest" description="Disordered" evidence="8">
    <location>
        <begin position="359"/>
        <end position="382"/>
    </location>
</feature>
<evidence type="ECO:0000259" key="10">
    <source>
        <dbReference type="PROSITE" id="PS50089"/>
    </source>
</evidence>
<dbReference type="FunFam" id="3.30.40.10:FF:000725">
    <property type="entry name" value="E3 ubiquitin-protein ligase ATL41"/>
    <property type="match status" value="1"/>
</dbReference>
<evidence type="ECO:0000256" key="4">
    <source>
        <dbReference type="ARBA" id="ARBA00022771"/>
    </source>
</evidence>
<name>A0ABC9DGX9_9POAL</name>
<dbReference type="CDD" id="cd16461">
    <property type="entry name" value="RING-H2_EL5-like"/>
    <property type="match status" value="1"/>
</dbReference>
<evidence type="ECO:0000256" key="9">
    <source>
        <dbReference type="SAM" id="Phobius"/>
    </source>
</evidence>